<reference evidence="3" key="2">
    <citation type="submission" date="2021-09" db="EMBL/GenBank/DDBJ databases">
        <authorList>
            <person name="Jia N."/>
            <person name="Wang J."/>
            <person name="Shi W."/>
            <person name="Du L."/>
            <person name="Sun Y."/>
            <person name="Zhan W."/>
            <person name="Jiang J."/>
            <person name="Wang Q."/>
            <person name="Zhang B."/>
            <person name="Ji P."/>
            <person name="Sakyi L.B."/>
            <person name="Cui X."/>
            <person name="Yuan T."/>
            <person name="Jiang B."/>
            <person name="Yang W."/>
            <person name="Lam T.T.-Y."/>
            <person name="Chang Q."/>
            <person name="Ding S."/>
            <person name="Wang X."/>
            <person name="Zhu J."/>
            <person name="Ruan X."/>
            <person name="Zhao L."/>
            <person name="Wei J."/>
            <person name="Que T."/>
            <person name="Du C."/>
            <person name="Cheng J."/>
            <person name="Dai P."/>
            <person name="Han X."/>
            <person name="Huang E."/>
            <person name="Gao Y."/>
            <person name="Liu J."/>
            <person name="Shao H."/>
            <person name="Ye R."/>
            <person name="Li L."/>
            <person name="Wei W."/>
            <person name="Wang X."/>
            <person name="Wang C."/>
            <person name="Huo Q."/>
            <person name="Li W."/>
            <person name="Guo W."/>
            <person name="Chen H."/>
            <person name="Chen S."/>
            <person name="Zhou L."/>
            <person name="Zhou L."/>
            <person name="Ni X."/>
            <person name="Tian J."/>
            <person name="Zhou Y."/>
            <person name="Sheng Y."/>
            <person name="Liu T."/>
            <person name="Pan Y."/>
            <person name="Xia L."/>
            <person name="Li J."/>
            <person name="Zhao F."/>
            <person name="Cao W."/>
        </authorList>
    </citation>
    <scope>NUCLEOTIDE SEQUENCE</scope>
    <source>
        <strain evidence="3">Rmic-2018</strain>
        <tissue evidence="3">Larvae</tissue>
    </source>
</reference>
<sequence length="740" mass="82436">MVPFTGRTQLRQYVRGKPNPTGLKNFVLADRLGRVLGFEIYQGATTPIPSEHKDLGISGGIVMRLAETMPLWEDCVLCFDRFFTSVPLIERLLKQGMFGHGTVMTNRIRTTLKSDCLLMGADQATRSSDGSSNDAGSSDFSSDDDTPAAQRPQASTSACRASTTYGRDTLPNSSRRVKFLPTRKPGAYVGAVMRSDARRFCRALDFFLLFFTAEVIKTVCENTNKYAWMHILGKQTYSRRDSSWEEVTPLEMLRLIGLIIYMGLVEVPRLHLYWRTTGTFSGLLPPNIMRRDRFFALLAFLSVGDPEDAAAAASDGKTWTIKNSGLKRLWSAAGLSTEDRQNIIFRLRPQQNLADISTPKSHVAVALYNVQELRLGQQVYPITRYFAAPDNSCKGIVPGLVPGTPSSTLVDELLTPGTQILQARIMGQTNVALVTFEGLKVPRYVRFYSAELRCYPHRPRQLVCKICHRLGHWADHCPTPHVLICATCGTDNPAPSHPCTPHCRSCDGSHPTSDPNCPRRARQTPNKAWVRKALKKEQRELQPPSTSTASKDMATTGHSQVLTQGTLRARSKSRSRSQRKSQTRSKSRSRSRGASMRPPEKRPPDQTAPPSQQPYKKALLTNASAKVAQAPTETQRISAQKTSTQAPRETLRMSSSYRNPIAPLHYPVTARSRVSHLLLRQVTLHLPRHYRVHGKPFCLHYHPSSARCAKKSCGMTPSTTDLPRFCEPSYNGLDTSPESS</sequence>
<dbReference type="EMBL" id="JABSTU010000001">
    <property type="protein sequence ID" value="KAH8038885.1"/>
    <property type="molecule type" value="Genomic_DNA"/>
</dbReference>
<protein>
    <recommendedName>
        <fullName evidence="2">PiggyBac transposable element-derived protein domain-containing protein</fullName>
    </recommendedName>
</protein>
<comment type="caution">
    <text evidence="3">The sequence shown here is derived from an EMBL/GenBank/DDBJ whole genome shotgun (WGS) entry which is preliminary data.</text>
</comment>
<dbReference type="AlphaFoldDB" id="A0A9J6EXL5"/>
<feature type="region of interest" description="Disordered" evidence="1">
    <location>
        <begin position="625"/>
        <end position="651"/>
    </location>
</feature>
<feature type="domain" description="PiggyBac transposable element-derived protein" evidence="2">
    <location>
        <begin position="203"/>
        <end position="311"/>
    </location>
</feature>
<feature type="region of interest" description="Disordered" evidence="1">
    <location>
        <begin position="535"/>
        <end position="613"/>
    </location>
</feature>
<gene>
    <name evidence="3" type="ORF">HPB51_003907</name>
</gene>
<dbReference type="PANTHER" id="PTHR46599:SF3">
    <property type="entry name" value="PIGGYBAC TRANSPOSABLE ELEMENT-DERIVED PROTEIN 4"/>
    <property type="match status" value="1"/>
</dbReference>
<feature type="compositionally biased region" description="Basic residues" evidence="1">
    <location>
        <begin position="569"/>
        <end position="591"/>
    </location>
</feature>
<keyword evidence="4" id="KW-1185">Reference proteome</keyword>
<feature type="compositionally biased region" description="Polar residues" evidence="1">
    <location>
        <begin position="152"/>
        <end position="173"/>
    </location>
</feature>
<feature type="compositionally biased region" description="Polar residues" evidence="1">
    <location>
        <begin position="556"/>
        <end position="566"/>
    </location>
</feature>
<dbReference type="Pfam" id="PF13843">
    <property type="entry name" value="DDE_Tnp_1_7"/>
    <property type="match status" value="2"/>
</dbReference>
<dbReference type="PANTHER" id="PTHR46599">
    <property type="entry name" value="PIGGYBAC TRANSPOSABLE ELEMENT-DERIVED PROTEIN 4"/>
    <property type="match status" value="1"/>
</dbReference>
<feature type="region of interest" description="Disordered" evidence="1">
    <location>
        <begin position="123"/>
        <end position="173"/>
    </location>
</feature>
<evidence type="ECO:0000259" key="2">
    <source>
        <dbReference type="Pfam" id="PF13843"/>
    </source>
</evidence>
<accession>A0A9J6EXL5</accession>
<name>A0A9J6EXL5_RHIMP</name>
<dbReference type="Proteomes" id="UP000821866">
    <property type="component" value="Chromosome 1"/>
</dbReference>
<reference evidence="3" key="1">
    <citation type="journal article" date="2020" name="Cell">
        <title>Large-Scale Comparative Analyses of Tick Genomes Elucidate Their Genetic Diversity and Vector Capacities.</title>
        <authorList>
            <consortium name="Tick Genome and Microbiome Consortium (TIGMIC)"/>
            <person name="Jia N."/>
            <person name="Wang J."/>
            <person name="Shi W."/>
            <person name="Du L."/>
            <person name="Sun Y."/>
            <person name="Zhan W."/>
            <person name="Jiang J.F."/>
            <person name="Wang Q."/>
            <person name="Zhang B."/>
            <person name="Ji P."/>
            <person name="Bell-Sakyi L."/>
            <person name="Cui X.M."/>
            <person name="Yuan T.T."/>
            <person name="Jiang B.G."/>
            <person name="Yang W.F."/>
            <person name="Lam T.T."/>
            <person name="Chang Q.C."/>
            <person name="Ding S.J."/>
            <person name="Wang X.J."/>
            <person name="Zhu J.G."/>
            <person name="Ruan X.D."/>
            <person name="Zhao L."/>
            <person name="Wei J.T."/>
            <person name="Ye R.Z."/>
            <person name="Que T.C."/>
            <person name="Du C.H."/>
            <person name="Zhou Y.H."/>
            <person name="Cheng J.X."/>
            <person name="Dai P.F."/>
            <person name="Guo W.B."/>
            <person name="Han X.H."/>
            <person name="Huang E.J."/>
            <person name="Li L.F."/>
            <person name="Wei W."/>
            <person name="Gao Y.C."/>
            <person name="Liu J.Z."/>
            <person name="Shao H.Z."/>
            <person name="Wang X."/>
            <person name="Wang C.C."/>
            <person name="Yang T.C."/>
            <person name="Huo Q.B."/>
            <person name="Li W."/>
            <person name="Chen H.Y."/>
            <person name="Chen S.E."/>
            <person name="Zhou L.G."/>
            <person name="Ni X.B."/>
            <person name="Tian J.H."/>
            <person name="Sheng Y."/>
            <person name="Liu T."/>
            <person name="Pan Y.S."/>
            <person name="Xia L.Y."/>
            <person name="Li J."/>
            <person name="Zhao F."/>
            <person name="Cao W.C."/>
        </authorList>
    </citation>
    <scope>NUCLEOTIDE SEQUENCE</scope>
    <source>
        <strain evidence="3">Rmic-2018</strain>
    </source>
</reference>
<feature type="compositionally biased region" description="Polar residues" evidence="1">
    <location>
        <begin position="631"/>
        <end position="651"/>
    </location>
</feature>
<evidence type="ECO:0000256" key="1">
    <source>
        <dbReference type="SAM" id="MobiDB-lite"/>
    </source>
</evidence>
<feature type="domain" description="PiggyBac transposable element-derived protein" evidence="2">
    <location>
        <begin position="1"/>
        <end position="109"/>
    </location>
</feature>
<feature type="compositionally biased region" description="Low complexity" evidence="1">
    <location>
        <begin position="127"/>
        <end position="140"/>
    </location>
</feature>
<dbReference type="InterPro" id="IPR029526">
    <property type="entry name" value="PGBD"/>
</dbReference>
<evidence type="ECO:0000313" key="3">
    <source>
        <dbReference type="EMBL" id="KAH8038885.1"/>
    </source>
</evidence>
<evidence type="ECO:0000313" key="4">
    <source>
        <dbReference type="Proteomes" id="UP000821866"/>
    </source>
</evidence>
<proteinExistence type="predicted"/>
<dbReference type="VEuPathDB" id="VectorBase:LOC119173748"/>
<organism evidence="3 4">
    <name type="scientific">Rhipicephalus microplus</name>
    <name type="common">Cattle tick</name>
    <name type="synonym">Boophilus microplus</name>
    <dbReference type="NCBI Taxonomy" id="6941"/>
    <lineage>
        <taxon>Eukaryota</taxon>
        <taxon>Metazoa</taxon>
        <taxon>Ecdysozoa</taxon>
        <taxon>Arthropoda</taxon>
        <taxon>Chelicerata</taxon>
        <taxon>Arachnida</taxon>
        <taxon>Acari</taxon>
        <taxon>Parasitiformes</taxon>
        <taxon>Ixodida</taxon>
        <taxon>Ixodoidea</taxon>
        <taxon>Ixodidae</taxon>
        <taxon>Rhipicephalinae</taxon>
        <taxon>Rhipicephalus</taxon>
        <taxon>Boophilus</taxon>
    </lineage>
</organism>